<reference evidence="2" key="2">
    <citation type="submission" date="2020-11" db="EMBL/GenBank/DDBJ databases">
        <authorList>
            <consortium name="DOE Joint Genome Institute"/>
            <person name="Kuo A."/>
            <person name="Miyauchi S."/>
            <person name="Kiss E."/>
            <person name="Drula E."/>
            <person name="Kohler A."/>
            <person name="Sanchez-Garcia M."/>
            <person name="Andreopoulos B."/>
            <person name="Barry K.W."/>
            <person name="Bonito G."/>
            <person name="Buee M."/>
            <person name="Carver A."/>
            <person name="Chen C."/>
            <person name="Cichocki N."/>
            <person name="Clum A."/>
            <person name="Culley D."/>
            <person name="Crous P.W."/>
            <person name="Fauchery L."/>
            <person name="Girlanda M."/>
            <person name="Hayes R."/>
            <person name="Keri Z."/>
            <person name="Labutti K."/>
            <person name="Lipzen A."/>
            <person name="Lombard V."/>
            <person name="Magnuson J."/>
            <person name="Maillard F."/>
            <person name="Morin E."/>
            <person name="Murat C."/>
            <person name="Nolan M."/>
            <person name="Ohm R."/>
            <person name="Pangilinan J."/>
            <person name="Pereira M."/>
            <person name="Perotto S."/>
            <person name="Peter M."/>
            <person name="Riley R."/>
            <person name="Sitrit Y."/>
            <person name="Stielow B."/>
            <person name="Szollosi G."/>
            <person name="Zifcakova L."/>
            <person name="Stursova M."/>
            <person name="Spatafora J.W."/>
            <person name="Tedersoo L."/>
            <person name="Vaario L.-M."/>
            <person name="Yamada A."/>
            <person name="Yan M."/>
            <person name="Wang P."/>
            <person name="Xu J."/>
            <person name="Bruns T."/>
            <person name="Baldrian P."/>
            <person name="Vilgalys R."/>
            <person name="Henrissat B."/>
            <person name="Grigoriev I.V."/>
            <person name="Hibbett D."/>
            <person name="Nagy L.G."/>
            <person name="Martin F.M."/>
        </authorList>
    </citation>
    <scope>NUCLEOTIDE SEQUENCE</scope>
    <source>
        <strain evidence="2">UH-Tt-Lm1</strain>
    </source>
</reference>
<protein>
    <recommendedName>
        <fullName evidence="4">Transmembrane protein</fullName>
    </recommendedName>
</protein>
<reference evidence="2" key="1">
    <citation type="journal article" date="2020" name="Nat. Commun.">
        <title>Large-scale genome sequencing of mycorrhizal fungi provides insights into the early evolution of symbiotic traits.</title>
        <authorList>
            <person name="Miyauchi S."/>
            <person name="Kiss E."/>
            <person name="Kuo A."/>
            <person name="Drula E."/>
            <person name="Kohler A."/>
            <person name="Sanchez-Garcia M."/>
            <person name="Morin E."/>
            <person name="Andreopoulos B."/>
            <person name="Barry K.W."/>
            <person name="Bonito G."/>
            <person name="Buee M."/>
            <person name="Carver A."/>
            <person name="Chen C."/>
            <person name="Cichocki N."/>
            <person name="Clum A."/>
            <person name="Culley D."/>
            <person name="Crous P.W."/>
            <person name="Fauchery L."/>
            <person name="Girlanda M."/>
            <person name="Hayes R.D."/>
            <person name="Keri Z."/>
            <person name="LaButti K."/>
            <person name="Lipzen A."/>
            <person name="Lombard V."/>
            <person name="Magnuson J."/>
            <person name="Maillard F."/>
            <person name="Murat C."/>
            <person name="Nolan M."/>
            <person name="Ohm R.A."/>
            <person name="Pangilinan J."/>
            <person name="Pereira M.F."/>
            <person name="Perotto S."/>
            <person name="Peter M."/>
            <person name="Pfister S."/>
            <person name="Riley R."/>
            <person name="Sitrit Y."/>
            <person name="Stielow J.B."/>
            <person name="Szollosi G."/>
            <person name="Zifcakova L."/>
            <person name="Stursova M."/>
            <person name="Spatafora J.W."/>
            <person name="Tedersoo L."/>
            <person name="Vaario L.M."/>
            <person name="Yamada A."/>
            <person name="Yan M."/>
            <person name="Wang P."/>
            <person name="Xu J."/>
            <person name="Bruns T."/>
            <person name="Baldrian P."/>
            <person name="Vilgalys R."/>
            <person name="Dunand C."/>
            <person name="Henrissat B."/>
            <person name="Grigoriev I.V."/>
            <person name="Hibbett D."/>
            <person name="Nagy L.G."/>
            <person name="Martin F.M."/>
        </authorList>
    </citation>
    <scope>NUCLEOTIDE SEQUENCE</scope>
    <source>
        <strain evidence="2">UH-Tt-Lm1</strain>
    </source>
</reference>
<evidence type="ECO:0000313" key="2">
    <source>
        <dbReference type="EMBL" id="KAF9783143.1"/>
    </source>
</evidence>
<gene>
    <name evidence="2" type="ORF">BJ322DRAFT_137642</name>
</gene>
<sequence>MWAGSFSSQRPKGIRRCLFPVVRREPDTPQPSVCFYSFSLSNFFSFKTAPLRNIYGGHDDLFSMLRQPSSLMPLLIPRSIGRRCRLPLLAISRPFPALLIRFGRSSRPCTSSSFLLHRCSPRESLLLYYYLLLFAFFRSSLPGLSLYSLSTHTMFHYFTLVWNVPFYGISRSYLLSILSPHLRPFGPVSFPSFASPVRSIAFYVSCFDAPLNLCRLAFETLASR</sequence>
<evidence type="ECO:0000256" key="1">
    <source>
        <dbReference type="SAM" id="Phobius"/>
    </source>
</evidence>
<keyword evidence="1" id="KW-0472">Membrane</keyword>
<organism evidence="2 3">
    <name type="scientific">Thelephora terrestris</name>
    <dbReference type="NCBI Taxonomy" id="56493"/>
    <lineage>
        <taxon>Eukaryota</taxon>
        <taxon>Fungi</taxon>
        <taxon>Dikarya</taxon>
        <taxon>Basidiomycota</taxon>
        <taxon>Agaricomycotina</taxon>
        <taxon>Agaricomycetes</taxon>
        <taxon>Thelephorales</taxon>
        <taxon>Thelephoraceae</taxon>
        <taxon>Thelephora</taxon>
    </lineage>
</organism>
<name>A0A9P6HB49_9AGAM</name>
<dbReference type="EMBL" id="WIUZ02000010">
    <property type="protein sequence ID" value="KAF9783143.1"/>
    <property type="molecule type" value="Genomic_DNA"/>
</dbReference>
<dbReference type="Proteomes" id="UP000736335">
    <property type="component" value="Unassembled WGS sequence"/>
</dbReference>
<keyword evidence="1" id="KW-1133">Transmembrane helix</keyword>
<evidence type="ECO:0008006" key="4">
    <source>
        <dbReference type="Google" id="ProtNLM"/>
    </source>
</evidence>
<comment type="caution">
    <text evidence="2">The sequence shown here is derived from an EMBL/GenBank/DDBJ whole genome shotgun (WGS) entry which is preliminary data.</text>
</comment>
<evidence type="ECO:0000313" key="3">
    <source>
        <dbReference type="Proteomes" id="UP000736335"/>
    </source>
</evidence>
<dbReference type="AlphaFoldDB" id="A0A9P6HB49"/>
<keyword evidence="3" id="KW-1185">Reference proteome</keyword>
<proteinExistence type="predicted"/>
<feature type="transmembrane region" description="Helical" evidence="1">
    <location>
        <begin position="127"/>
        <end position="149"/>
    </location>
</feature>
<keyword evidence="1" id="KW-0812">Transmembrane</keyword>
<feature type="transmembrane region" description="Helical" evidence="1">
    <location>
        <begin position="155"/>
        <end position="174"/>
    </location>
</feature>
<accession>A0A9P6HB49</accession>